<name>A0AAN8NHT3_9PEZI</name>
<comment type="caution">
    <text evidence="2">The sequence shown here is derived from an EMBL/GenBank/DDBJ whole genome shotgun (WGS) entry which is preliminary data.</text>
</comment>
<feature type="region of interest" description="Disordered" evidence="1">
    <location>
        <begin position="423"/>
        <end position="476"/>
    </location>
</feature>
<dbReference type="Proteomes" id="UP001307849">
    <property type="component" value="Unassembled WGS sequence"/>
</dbReference>
<dbReference type="AlphaFoldDB" id="A0AAN8NHT3"/>
<keyword evidence="3" id="KW-1185">Reference proteome</keyword>
<protein>
    <submittedName>
        <fullName evidence="2">Uncharacterized protein</fullName>
    </submittedName>
</protein>
<reference evidence="2 3" key="1">
    <citation type="submission" date="2019-10" db="EMBL/GenBank/DDBJ databases">
        <authorList>
            <person name="Palmer J.M."/>
        </authorList>
    </citation>
    <scope>NUCLEOTIDE SEQUENCE [LARGE SCALE GENOMIC DNA]</scope>
    <source>
        <strain evidence="2 3">TWF506</strain>
    </source>
</reference>
<proteinExistence type="predicted"/>
<feature type="compositionally biased region" description="Gly residues" evidence="1">
    <location>
        <begin position="463"/>
        <end position="476"/>
    </location>
</feature>
<organism evidence="2 3">
    <name type="scientific">Arthrobotrys conoides</name>
    <dbReference type="NCBI Taxonomy" id="74498"/>
    <lineage>
        <taxon>Eukaryota</taxon>
        <taxon>Fungi</taxon>
        <taxon>Dikarya</taxon>
        <taxon>Ascomycota</taxon>
        <taxon>Pezizomycotina</taxon>
        <taxon>Orbiliomycetes</taxon>
        <taxon>Orbiliales</taxon>
        <taxon>Orbiliaceae</taxon>
        <taxon>Arthrobotrys</taxon>
    </lineage>
</organism>
<sequence>MAPFNIKSLYPSGNSVYFIITLASVVLGRPQNQPQPPKNNSQLASTSSEIPVYNNVTTTPTICPSANVEICHVANKISLLPTAPANATADAMLLARSNVEYEVKSTTAAAAADSSHAPNRHLGHLKNTTAVDSTNSTKELEPMSQKRVDIHYSFFYKTGTMEVVCPSSRRSLQNVKDITRSGPVIIETSRWGVDPDMFARAVNDLKKSLYLDVPTSVGNYNLAIKTTHELLKNCERACKCNKDPQIVPVNANSNVREDRNKNYKSSRKYKTGCATNYQAAICEKVLRCYCRVELDSKKKPGKEYNDQSIYDFAYAIDSIPIPLRTRRVSSGHDVPAWNGWVVDRIRRQVPNQRIGFSVDYIHGRPVPRNSGVLNPRQVAQLRQQQSPAMFGPDGGQLYNPNDDDDGDDDGFAALRTVLEEIIGEDNSIPDPDLEPPVYRDNIYDYSLPRYGGSGPPPYDRDGGGSGSGSDSGGTST</sequence>
<accession>A0AAN8NHT3</accession>
<feature type="compositionally biased region" description="Acidic residues" evidence="1">
    <location>
        <begin position="401"/>
        <end position="410"/>
    </location>
</feature>
<evidence type="ECO:0000313" key="2">
    <source>
        <dbReference type="EMBL" id="KAK6508522.1"/>
    </source>
</evidence>
<feature type="region of interest" description="Disordered" evidence="1">
    <location>
        <begin position="387"/>
        <end position="410"/>
    </location>
</feature>
<feature type="region of interest" description="Disordered" evidence="1">
    <location>
        <begin position="109"/>
        <end position="142"/>
    </location>
</feature>
<feature type="compositionally biased region" description="Polar residues" evidence="1">
    <location>
        <begin position="126"/>
        <end position="137"/>
    </location>
</feature>
<dbReference type="EMBL" id="JAVHJM010000008">
    <property type="protein sequence ID" value="KAK6508522.1"/>
    <property type="molecule type" value="Genomic_DNA"/>
</dbReference>
<evidence type="ECO:0000256" key="1">
    <source>
        <dbReference type="SAM" id="MobiDB-lite"/>
    </source>
</evidence>
<evidence type="ECO:0000313" key="3">
    <source>
        <dbReference type="Proteomes" id="UP001307849"/>
    </source>
</evidence>
<gene>
    <name evidence="2" type="ORF">TWF506_010608</name>
</gene>